<keyword evidence="2" id="KW-0347">Helicase</keyword>
<accession>A0ABU1JVI0</accession>
<evidence type="ECO:0000313" key="3">
    <source>
        <dbReference type="Proteomes" id="UP001262410"/>
    </source>
</evidence>
<dbReference type="Proteomes" id="UP001262410">
    <property type="component" value="Unassembled WGS sequence"/>
</dbReference>
<proteinExistence type="predicted"/>
<dbReference type="SUPFAM" id="SSF52540">
    <property type="entry name" value="P-loop containing nucleoside triphosphate hydrolases"/>
    <property type="match status" value="1"/>
</dbReference>
<keyword evidence="2" id="KW-0067">ATP-binding</keyword>
<comment type="caution">
    <text evidence="2">The sequence shown here is derived from an EMBL/GenBank/DDBJ whole genome shotgun (WGS) entry which is preliminary data.</text>
</comment>
<dbReference type="InterPro" id="IPR027417">
    <property type="entry name" value="P-loop_NTPase"/>
</dbReference>
<dbReference type="Gene3D" id="3.90.320.10">
    <property type="match status" value="1"/>
</dbReference>
<name>A0ABU1JVI0_9PROT</name>
<dbReference type="InterPro" id="IPR038726">
    <property type="entry name" value="PDDEXK_AddAB-type"/>
</dbReference>
<dbReference type="EC" id="3.1.-.-" evidence="2"/>
<dbReference type="InterPro" id="IPR014153">
    <property type="entry name" value="Ds_break_AddB"/>
</dbReference>
<dbReference type="Pfam" id="PF12705">
    <property type="entry name" value="PDDEXK_1"/>
    <property type="match status" value="1"/>
</dbReference>
<feature type="domain" description="PD-(D/E)XK endonuclease-like" evidence="1">
    <location>
        <begin position="710"/>
        <end position="943"/>
    </location>
</feature>
<gene>
    <name evidence="2" type="ORF">E9232_005156</name>
</gene>
<reference evidence="2 3" key="1">
    <citation type="submission" date="2023-07" db="EMBL/GenBank/DDBJ databases">
        <title>Sorghum-associated microbial communities from plants grown in Nebraska, USA.</title>
        <authorList>
            <person name="Schachtman D."/>
        </authorList>
    </citation>
    <scope>NUCLEOTIDE SEQUENCE [LARGE SCALE GENOMIC DNA]</scope>
    <source>
        <strain evidence="2 3">584</strain>
    </source>
</reference>
<protein>
    <submittedName>
        <fullName evidence="2">ATP-dependent helicase/nuclease subunit B</fullName>
        <ecNumber evidence="2">3.1.-.-</ecNumber>
        <ecNumber evidence="2">3.6.4.12</ecNumber>
    </submittedName>
</protein>
<dbReference type="InterPro" id="IPR011335">
    <property type="entry name" value="Restrct_endonuc-II-like"/>
</dbReference>
<keyword evidence="2" id="KW-0378">Hydrolase</keyword>
<dbReference type="EC" id="3.6.4.12" evidence="2"/>
<dbReference type="RefSeq" id="WP_309798860.1">
    <property type="nucleotide sequence ID" value="NZ_JAVDPW010000009.1"/>
</dbReference>
<dbReference type="SUPFAM" id="SSF52980">
    <property type="entry name" value="Restriction endonuclease-like"/>
    <property type="match status" value="1"/>
</dbReference>
<dbReference type="InterPro" id="IPR011604">
    <property type="entry name" value="PDDEXK-like_dom_sf"/>
</dbReference>
<evidence type="ECO:0000259" key="1">
    <source>
        <dbReference type="Pfam" id="PF12705"/>
    </source>
</evidence>
<organism evidence="2 3">
    <name type="scientific">Inquilinus ginsengisoli</name>
    <dbReference type="NCBI Taxonomy" id="363840"/>
    <lineage>
        <taxon>Bacteria</taxon>
        <taxon>Pseudomonadati</taxon>
        <taxon>Pseudomonadota</taxon>
        <taxon>Alphaproteobacteria</taxon>
        <taxon>Rhodospirillales</taxon>
        <taxon>Rhodospirillaceae</taxon>
        <taxon>Inquilinus</taxon>
    </lineage>
</organism>
<evidence type="ECO:0000313" key="2">
    <source>
        <dbReference type="EMBL" id="MDR6292616.1"/>
    </source>
</evidence>
<keyword evidence="2" id="KW-0547">Nucleotide-binding</keyword>
<dbReference type="NCBIfam" id="TIGR02786">
    <property type="entry name" value="addB_alphas"/>
    <property type="match status" value="1"/>
</dbReference>
<dbReference type="GO" id="GO:0016787">
    <property type="term" value="F:hydrolase activity"/>
    <property type="evidence" value="ECO:0007669"/>
    <property type="project" value="UniProtKB-KW"/>
</dbReference>
<dbReference type="EMBL" id="JAVDPW010000009">
    <property type="protein sequence ID" value="MDR6292616.1"/>
    <property type="molecule type" value="Genomic_DNA"/>
</dbReference>
<dbReference type="GO" id="GO:0003678">
    <property type="term" value="F:DNA helicase activity"/>
    <property type="evidence" value="ECO:0007669"/>
    <property type="project" value="UniProtKB-EC"/>
</dbReference>
<sequence length="982" mass="103837">MTGRILTIPAGQGVADALARGLLAQAGGDPLALGAMTVLLPTRRAGATLRDAFLRAGEGTPLLLPRLMPIGDIDADALSLAAIGETPAVAEALALPPAIAPQRRQILLARLVLARQEQGIGADQAMHLAAALARLIDEVQAEGLGFDRLAGLVPEELAEHWQETLRFLEIVTTVWPGVLRDLDALDPADWRARLTLAQAAAWTAPPPPGPVISAGLIGTNPSDIALLRAVAALPQGAVVLPGLDRGMDEDTWAQIDDSHPQQPLKLLLEGLGVARAEVADWLAPAAAAGPDRSALLREVMRPAATTDAWRNPAGLHAAALDGLSRIDCATAQEEAGVIALLLREALETPGRTAALVTPDRALARRVAAQLGRWQVAVDDSAGRPLADTPVGAYLRLVGDIAFRDASPLALLALLKHPLAAGGEAVGTFRETLRRLERAVLRGPSPESGTAGLAAALAASEAADALGPWLDRVTAILSPFVAAVRADGQSPVELLRLHVACAESLAATDAEPGPARLWRAEDGEAAQALVDELLTGFDGFPAIPGQDWPGLFEAMMDGAVVRPRWGRHPRLAILGPVEARMARFDRIVLGGLNEGSWPAAPAADPWMSRPMRQKFGLPAPERRIGLAANDFAQAAAGAEVFLTRAEKVDGTPTVPSRWLLRLQAVLDGAGLALAPPARDWRALARRIDQPDAVRPVAPPAPRPPVAARPRRLSVTQIATWMQDPYAIYARQVLQLKRLDPIEAEPGAAERGTAIHDALAAFLQAWPEALPPDALDRLLALGRLEFARLPPGPDIRTFWWPRFARIAGWFLEAEARLRAAGRRAILTEQKGVVTLPAPAGPFTLSGQADRIDRGPDGLVVVDYKTGTVPSNEQILAGHQPQLPLEAMMIRAGGFTGVPADLVLAGLEHWRLSGGAVPGEIKPVKPAEGDLAALAEQALAGLLGLIARFDLPETPYLSQPRGVAPRFSDYAHLARVKEWSAGGEG</sequence>
<keyword evidence="3" id="KW-1185">Reference proteome</keyword>